<dbReference type="Pfam" id="PF00072">
    <property type="entry name" value="Response_reg"/>
    <property type="match status" value="1"/>
</dbReference>
<dbReference type="SMART" id="SM00862">
    <property type="entry name" value="Trans_reg_C"/>
    <property type="match status" value="1"/>
</dbReference>
<evidence type="ECO:0000256" key="2">
    <source>
        <dbReference type="ARBA" id="ARBA00022553"/>
    </source>
</evidence>
<dbReference type="PROSITE" id="PS50110">
    <property type="entry name" value="RESPONSE_REGULATORY"/>
    <property type="match status" value="1"/>
</dbReference>
<dbReference type="FunFam" id="3.40.50.2300:FF:000001">
    <property type="entry name" value="DNA-binding response regulator PhoB"/>
    <property type="match status" value="1"/>
</dbReference>
<organism evidence="12">
    <name type="scientific">Desulfacinum infernum</name>
    <dbReference type="NCBI Taxonomy" id="35837"/>
    <lineage>
        <taxon>Bacteria</taxon>
        <taxon>Pseudomonadati</taxon>
        <taxon>Thermodesulfobacteriota</taxon>
        <taxon>Syntrophobacteria</taxon>
        <taxon>Syntrophobacterales</taxon>
        <taxon>Syntrophobacteraceae</taxon>
        <taxon>Desulfacinum</taxon>
    </lineage>
</organism>
<keyword evidence="6" id="KW-0804">Transcription</keyword>
<dbReference type="GO" id="GO:0000976">
    <property type="term" value="F:transcription cis-regulatory region binding"/>
    <property type="evidence" value="ECO:0007669"/>
    <property type="project" value="TreeGrafter"/>
</dbReference>
<evidence type="ECO:0000259" key="11">
    <source>
        <dbReference type="PROSITE" id="PS51755"/>
    </source>
</evidence>
<dbReference type="GO" id="GO:0005829">
    <property type="term" value="C:cytosol"/>
    <property type="evidence" value="ECO:0007669"/>
    <property type="project" value="TreeGrafter"/>
</dbReference>
<dbReference type="GO" id="GO:0006355">
    <property type="term" value="P:regulation of DNA-templated transcription"/>
    <property type="evidence" value="ECO:0007669"/>
    <property type="project" value="InterPro"/>
</dbReference>
<reference evidence="12" key="1">
    <citation type="journal article" date="2020" name="mSystems">
        <title>Genome- and Community-Level Interaction Insights into Carbon Utilization and Element Cycling Functions of Hydrothermarchaeota in Hydrothermal Sediment.</title>
        <authorList>
            <person name="Zhou Z."/>
            <person name="Liu Y."/>
            <person name="Xu W."/>
            <person name="Pan J."/>
            <person name="Luo Z.H."/>
            <person name="Li M."/>
        </authorList>
    </citation>
    <scope>NUCLEOTIDE SEQUENCE [LARGE SCALE GENOMIC DNA]</scope>
    <source>
        <strain evidence="12">SpSt-456</strain>
    </source>
</reference>
<feature type="domain" description="OmpR/PhoB-type" evidence="11">
    <location>
        <begin position="131"/>
        <end position="227"/>
    </location>
</feature>
<feature type="modified residue" description="4-aspartylphosphate" evidence="8">
    <location>
        <position position="54"/>
    </location>
</feature>
<dbReference type="FunFam" id="1.10.10.10:FF:000018">
    <property type="entry name" value="DNA-binding response regulator ResD"/>
    <property type="match status" value="1"/>
</dbReference>
<comment type="caution">
    <text evidence="12">The sequence shown here is derived from an EMBL/GenBank/DDBJ whole genome shotgun (WGS) entry which is preliminary data.</text>
</comment>
<keyword evidence="3" id="KW-0902">Two-component regulatory system</keyword>
<evidence type="ECO:0000313" key="12">
    <source>
        <dbReference type="EMBL" id="HFK97172.1"/>
    </source>
</evidence>
<sequence length="231" mass="25955">MARGRVLIIEDDKDILNLVAWHLKAADYEVLKAEDGVSGLEAAVREKPDLIVLDLMLPGMDGLDVCKTLKRNKETGATPIIMLTARGEEADRIVGLELGADDYVVKPFSPRELVLRVQAVMRRAAAPVPAQDVLSVEGIAVDVQAHRVWIDGEEVVLTATEFKLLSELMHNRGRVLTRDRLLDRVWGYQFEGYARTVDTHIRRLRQKLGPYAQLVETIRGVGYRFRERSAS</sequence>
<dbReference type="PROSITE" id="PS51755">
    <property type="entry name" value="OMPR_PHOB"/>
    <property type="match status" value="1"/>
</dbReference>
<dbReference type="InterPro" id="IPR036388">
    <property type="entry name" value="WH-like_DNA-bd_sf"/>
</dbReference>
<dbReference type="GO" id="GO:0032993">
    <property type="term" value="C:protein-DNA complex"/>
    <property type="evidence" value="ECO:0007669"/>
    <property type="project" value="TreeGrafter"/>
</dbReference>
<dbReference type="SUPFAM" id="SSF46894">
    <property type="entry name" value="C-terminal effector domain of the bipartite response regulators"/>
    <property type="match status" value="1"/>
</dbReference>
<dbReference type="InterPro" id="IPR001789">
    <property type="entry name" value="Sig_transdc_resp-reg_receiver"/>
</dbReference>
<dbReference type="Gene3D" id="6.10.250.690">
    <property type="match status" value="1"/>
</dbReference>
<dbReference type="EMBL" id="DSTK01000022">
    <property type="protein sequence ID" value="HFK97172.1"/>
    <property type="molecule type" value="Genomic_DNA"/>
</dbReference>
<evidence type="ECO:0000256" key="7">
    <source>
        <dbReference type="ARBA" id="ARBA00024735"/>
    </source>
</evidence>
<evidence type="ECO:0000256" key="9">
    <source>
        <dbReference type="PROSITE-ProRule" id="PRU01091"/>
    </source>
</evidence>
<dbReference type="AlphaFoldDB" id="A0A831ZY27"/>
<dbReference type="Pfam" id="PF00486">
    <property type="entry name" value="Trans_reg_C"/>
    <property type="match status" value="1"/>
</dbReference>
<dbReference type="InterPro" id="IPR011006">
    <property type="entry name" value="CheY-like_superfamily"/>
</dbReference>
<evidence type="ECO:0000256" key="4">
    <source>
        <dbReference type="ARBA" id="ARBA00023015"/>
    </source>
</evidence>
<evidence type="ECO:0000256" key="8">
    <source>
        <dbReference type="PROSITE-ProRule" id="PRU00169"/>
    </source>
</evidence>
<evidence type="ECO:0000259" key="10">
    <source>
        <dbReference type="PROSITE" id="PS50110"/>
    </source>
</evidence>
<proteinExistence type="predicted"/>
<evidence type="ECO:0000256" key="3">
    <source>
        <dbReference type="ARBA" id="ARBA00023012"/>
    </source>
</evidence>
<feature type="DNA-binding region" description="OmpR/PhoB-type" evidence="9">
    <location>
        <begin position="131"/>
        <end position="227"/>
    </location>
</feature>
<dbReference type="SUPFAM" id="SSF52172">
    <property type="entry name" value="CheY-like"/>
    <property type="match status" value="1"/>
</dbReference>
<keyword evidence="2 8" id="KW-0597">Phosphoprotein</keyword>
<comment type="function">
    <text evidence="7">This protein is a positive regulator for the phosphate regulon. Transcription of this operon is positively regulated by PhoB and PhoR when phosphate is limited.</text>
</comment>
<keyword evidence="4" id="KW-0805">Transcription regulation</keyword>
<accession>A0A831ZY27</accession>
<evidence type="ECO:0000256" key="5">
    <source>
        <dbReference type="ARBA" id="ARBA00023125"/>
    </source>
</evidence>
<protein>
    <recommendedName>
        <fullName evidence="1">Phosphate regulon transcriptional regulatory protein PhoB</fullName>
    </recommendedName>
</protein>
<dbReference type="GO" id="GO:0000156">
    <property type="term" value="F:phosphorelay response regulator activity"/>
    <property type="evidence" value="ECO:0007669"/>
    <property type="project" value="TreeGrafter"/>
</dbReference>
<gene>
    <name evidence="12" type="ORF">ENS06_07590</name>
</gene>
<dbReference type="PANTHER" id="PTHR48111:SF21">
    <property type="entry name" value="DNA-BINDING DUAL MASTER TRANSCRIPTIONAL REGULATOR RPAA"/>
    <property type="match status" value="1"/>
</dbReference>
<name>A0A831ZY27_9BACT</name>
<dbReference type="SMART" id="SM00448">
    <property type="entry name" value="REC"/>
    <property type="match status" value="1"/>
</dbReference>
<dbReference type="PANTHER" id="PTHR48111">
    <property type="entry name" value="REGULATOR OF RPOS"/>
    <property type="match status" value="1"/>
</dbReference>
<evidence type="ECO:0000256" key="1">
    <source>
        <dbReference type="ARBA" id="ARBA00013332"/>
    </source>
</evidence>
<dbReference type="Gene3D" id="1.10.10.10">
    <property type="entry name" value="Winged helix-like DNA-binding domain superfamily/Winged helix DNA-binding domain"/>
    <property type="match status" value="1"/>
</dbReference>
<dbReference type="Gene3D" id="3.40.50.2300">
    <property type="match status" value="1"/>
</dbReference>
<dbReference type="CDD" id="cd00383">
    <property type="entry name" value="trans_reg_C"/>
    <property type="match status" value="1"/>
</dbReference>
<dbReference type="InterPro" id="IPR039420">
    <property type="entry name" value="WalR-like"/>
</dbReference>
<keyword evidence="5 9" id="KW-0238">DNA-binding</keyword>
<feature type="domain" description="Response regulatory" evidence="10">
    <location>
        <begin position="5"/>
        <end position="121"/>
    </location>
</feature>
<dbReference type="InterPro" id="IPR016032">
    <property type="entry name" value="Sig_transdc_resp-reg_C-effctor"/>
</dbReference>
<dbReference type="InterPro" id="IPR001867">
    <property type="entry name" value="OmpR/PhoB-type_DNA-bd"/>
</dbReference>
<evidence type="ECO:0000256" key="6">
    <source>
        <dbReference type="ARBA" id="ARBA00023163"/>
    </source>
</evidence>